<evidence type="ECO:0000259" key="8">
    <source>
        <dbReference type="SMART" id="SM00333"/>
    </source>
</evidence>
<dbReference type="InterPro" id="IPR019542">
    <property type="entry name" value="Enhancer_polycomb-like_N"/>
</dbReference>
<keyword evidence="4 6" id="KW-0804">Transcription</keyword>
<dbReference type="GO" id="GO:0006357">
    <property type="term" value="P:regulation of transcription by RNA polymerase II"/>
    <property type="evidence" value="ECO:0007669"/>
    <property type="project" value="InterPro"/>
</dbReference>
<keyword evidence="10" id="KW-1185">Reference proteome</keyword>
<keyword evidence="5 6" id="KW-0539">Nucleus</keyword>
<evidence type="ECO:0000256" key="1">
    <source>
        <dbReference type="ARBA" id="ARBA00004123"/>
    </source>
</evidence>
<feature type="region of interest" description="Disordered" evidence="7">
    <location>
        <begin position="341"/>
        <end position="381"/>
    </location>
</feature>
<dbReference type="Gene3D" id="2.30.30.140">
    <property type="match status" value="1"/>
</dbReference>
<comment type="similarity">
    <text evidence="2 6">Belongs to the enhancer of polycomb family.</text>
</comment>
<dbReference type="SMART" id="SM00333">
    <property type="entry name" value="TUDOR"/>
    <property type="match status" value="1"/>
</dbReference>
<feature type="region of interest" description="Disordered" evidence="7">
    <location>
        <begin position="38"/>
        <end position="95"/>
    </location>
</feature>
<dbReference type="PANTHER" id="PTHR14898">
    <property type="entry name" value="ENHANCER OF POLYCOMB"/>
    <property type="match status" value="1"/>
</dbReference>
<reference evidence="9 10" key="1">
    <citation type="submission" date="2024-01" db="EMBL/GenBank/DDBJ databases">
        <title>The complete chloroplast genome sequence of Lithospermum erythrorhizon: insights into the phylogenetic relationship among Boraginaceae species and the maternal lineages of purple gromwells.</title>
        <authorList>
            <person name="Okada T."/>
            <person name="Watanabe K."/>
        </authorList>
    </citation>
    <scope>NUCLEOTIDE SEQUENCE [LARGE SCALE GENOMIC DNA]</scope>
</reference>
<accession>A0AAV3NG46</accession>
<feature type="region of interest" description="Disordered" evidence="7">
    <location>
        <begin position="1121"/>
        <end position="1172"/>
    </location>
</feature>
<dbReference type="Proteomes" id="UP001454036">
    <property type="component" value="Unassembled WGS sequence"/>
</dbReference>
<feature type="compositionally biased region" description="Polar residues" evidence="7">
    <location>
        <begin position="1125"/>
        <end position="1141"/>
    </location>
</feature>
<dbReference type="Pfam" id="PF10513">
    <property type="entry name" value="EPL1"/>
    <property type="match status" value="1"/>
</dbReference>
<comment type="caution">
    <text evidence="9">The sequence shown here is derived from an EMBL/GenBank/DDBJ whole genome shotgun (WGS) entry which is preliminary data.</text>
</comment>
<sequence>MEHRRLGRDGVGGSEEDEIFSRKSRFLDVESLYKSRDLKGDKGTKKCGRKVASKDNEGLREGRKRSKSNSSGSRVEGTGVKKNRKLSDGRRGVNGAVRAKSFDLNGEVVPSLSQSQNSVNSFLGVSLSLDHDSNFFRIPKRPRGSARRNRFESDLASKVPVSQAESLYKVAGSNDEVNKVEVHRVSMFPDSPVASTSGQSAGKLRSTSASNVTKQNGKRKPNSSVDKESENGIISARHYKEEHGAFDIHNGDMSSIKRQTNHRKRKVFPSESRTIVEKVENSVRESVSVHTNSPDDDDDEENLEQNAARMLSSRFDPSCTGFSAKMRSYVSLDTNRFPDNISSSQDFDDRDINSLAASEPPSVDDSSRVLRPKKQHGEKGFSRKRRHYYEIVPRGLDAHWVLNRKIKVFWPLDKSWYYGFVSDYDPEKKLHQIKYDDKDVEWVDLQGEKFKLLLFPDEVPGKAELKQSVGVAVADKEKMSSQNNIDSEPIISWLSRSSRQAKQYPFCPFKKQKLLRPVTLNSHDNYNDAKGNGHLLVEHGSDKSGDRTLCSNLCDDDSRDENSECSEVKELIVYYRKRYRKNGGNLYSVSETDHSSEIYRRTPMFHAKGSSGLHTLKDHHSRVLGCSDRSQLLWSIDDNGSLQISMELLKSVRYIFDICQSLLALHGKLFGREQIWLSNTLLLSQYGTVISISPIVAVEMLIVDNIIGMRSLLFEGRLENVSALVFLILSVFNPHGEDYLFVESQLPVTSVRIILSFVINPRKKQLFAFYNFSKLKTSKWLHLESQLNHRSLFAQELPLSECRYDNIKAFEGGNYQCDAPGTGFEQLDLQKITKQCMVPICRSRESCSSELGRAAFKLAVMPGQLPPFAVSYAAAPTFFHNLHLKMLMRRGFACISLGDNDSSEDTESDCIVDKQDFCESLSLSRKDIEINFASNAGSCLSGAASAGCSTAVLPHSGKDLMPASDVGVSTVSSHCLPNSKLDITGSSTLSEKIQKNATLEATVPEECELDDQCLQFVGTSQPSVMKTSITHGGFSSVSGISIEIPSSDQIDRSPDERTCLLRQPPNWNANMGYIKSPNYVAPRIVFQCNQSSTNSPLEDPSPVWPDEKTNVVYGVFSNRPKKPRSQVQYTTSYGGTDLSSKQKLHQRSLPCKKVRRADERRSSTGSKSSPRNLEFSACDANVLVTSGDKGWRDCGAKVVLEVPDQKECRLSIKMSGVTKYTCKVNNVLQWSTNRYTHAMMWKGGKDWALEFPDRSQWLLFKEIYEECHNRNIRAASVKHIPIPGVCLIEDIDGCANNMPFVRHATRYFKQVENDVEMAMNPLHVLYDMDSEDEVWLSENNRAVCSEIDNCGEISEELFEKTMDMFEKVAHAEKRDNFTVDEIDELGVGVGSTRVVKLMYEHWLQKRQRKGISLIRHLQPPLWAQYQQQVNEWEQTVASVCQERPAFKEKPPMFAFCLRPRGLENLNKGSKHRSHKKLSLSVHNHADLEGRRLNGVAFGEDRILFSRNDLDSSEASPLLHASTPCYSPHDASGIGCFSLGNDGSEWNHHPVSHRNKTKKIVGGFPSTPLSVASHNQRPIGKRNSIHHWTMDKYYQPEVGFRHGSLLGDGSDVQEFRFRDPSGAARHAQTVAKIKREKAQRLMYRADMAIHKAVVAIMTAEAMKVSTEDSDCDV</sequence>
<organism evidence="9 10">
    <name type="scientific">Lithospermum erythrorhizon</name>
    <name type="common">Purple gromwell</name>
    <name type="synonym">Lithospermum officinale var. erythrorhizon</name>
    <dbReference type="NCBI Taxonomy" id="34254"/>
    <lineage>
        <taxon>Eukaryota</taxon>
        <taxon>Viridiplantae</taxon>
        <taxon>Streptophyta</taxon>
        <taxon>Embryophyta</taxon>
        <taxon>Tracheophyta</taxon>
        <taxon>Spermatophyta</taxon>
        <taxon>Magnoliopsida</taxon>
        <taxon>eudicotyledons</taxon>
        <taxon>Gunneridae</taxon>
        <taxon>Pentapetalae</taxon>
        <taxon>asterids</taxon>
        <taxon>lamiids</taxon>
        <taxon>Boraginales</taxon>
        <taxon>Boraginaceae</taxon>
        <taxon>Boraginoideae</taxon>
        <taxon>Lithospermeae</taxon>
        <taxon>Lithospermum</taxon>
    </lineage>
</organism>
<evidence type="ECO:0000256" key="5">
    <source>
        <dbReference type="ARBA" id="ARBA00023242"/>
    </source>
</evidence>
<comment type="subcellular location">
    <subcellularLocation>
        <location evidence="1 6">Nucleus</location>
    </subcellularLocation>
</comment>
<evidence type="ECO:0000313" key="10">
    <source>
        <dbReference type="Proteomes" id="UP001454036"/>
    </source>
</evidence>
<feature type="compositionally biased region" description="Basic and acidic residues" evidence="7">
    <location>
        <begin position="52"/>
        <end position="61"/>
    </location>
</feature>
<dbReference type="GO" id="GO:0005634">
    <property type="term" value="C:nucleus"/>
    <property type="evidence" value="ECO:0007669"/>
    <property type="project" value="UniProtKB-SubCell"/>
</dbReference>
<dbReference type="CDD" id="cd20404">
    <property type="entry name" value="Tudor_Agenet_AtEML-like"/>
    <property type="match status" value="1"/>
</dbReference>
<evidence type="ECO:0000256" key="2">
    <source>
        <dbReference type="ARBA" id="ARBA00008035"/>
    </source>
</evidence>
<dbReference type="GO" id="GO:0035267">
    <property type="term" value="C:NuA4 histone acetyltransferase complex"/>
    <property type="evidence" value="ECO:0007669"/>
    <property type="project" value="InterPro"/>
</dbReference>
<feature type="region of interest" description="Disordered" evidence="7">
    <location>
        <begin position="280"/>
        <end position="301"/>
    </location>
</feature>
<evidence type="ECO:0000256" key="3">
    <source>
        <dbReference type="ARBA" id="ARBA00023015"/>
    </source>
</evidence>
<evidence type="ECO:0000256" key="6">
    <source>
        <dbReference type="RuleBase" id="RU361124"/>
    </source>
</evidence>
<proteinExistence type="inferred from homology"/>
<keyword evidence="3 6" id="KW-0805">Transcription regulation</keyword>
<feature type="compositionally biased region" description="Basic residues" evidence="7">
    <location>
        <begin position="1142"/>
        <end position="1155"/>
    </location>
</feature>
<dbReference type="InterPro" id="IPR002999">
    <property type="entry name" value="Tudor"/>
</dbReference>
<dbReference type="EMBL" id="BAABME010000005">
    <property type="protein sequence ID" value="GAA0138314.1"/>
    <property type="molecule type" value="Genomic_DNA"/>
</dbReference>
<dbReference type="InterPro" id="IPR024943">
    <property type="entry name" value="Enhancer_polycomb"/>
</dbReference>
<gene>
    <name evidence="9" type="ORF">LIER_00082</name>
</gene>
<feature type="region of interest" description="Disordered" evidence="7">
    <location>
        <begin position="189"/>
        <end position="231"/>
    </location>
</feature>
<evidence type="ECO:0000313" key="9">
    <source>
        <dbReference type="EMBL" id="GAA0138314.1"/>
    </source>
</evidence>
<evidence type="ECO:0000256" key="4">
    <source>
        <dbReference type="ARBA" id="ARBA00023163"/>
    </source>
</evidence>
<protein>
    <recommendedName>
        <fullName evidence="6">Enhancer of polycomb-like protein</fullName>
    </recommendedName>
</protein>
<feature type="compositionally biased region" description="Polar residues" evidence="7">
    <location>
        <begin position="193"/>
        <end position="215"/>
    </location>
</feature>
<name>A0AAV3NG46_LITER</name>
<feature type="domain" description="Tudor" evidence="8">
    <location>
        <begin position="398"/>
        <end position="456"/>
    </location>
</feature>
<evidence type="ECO:0000256" key="7">
    <source>
        <dbReference type="SAM" id="MobiDB-lite"/>
    </source>
</evidence>